<dbReference type="SUPFAM" id="SSF48317">
    <property type="entry name" value="Acid phosphatase/Vanadium-dependent haloperoxidase"/>
    <property type="match status" value="1"/>
</dbReference>
<reference evidence="3 4" key="2">
    <citation type="journal article" date="2012" name="J. Bacteriol.">
        <title>Complete genome sequences of Desulfosporosinus orientis DSM765T, Desulfosporosinus youngiae DSM17734T, Desulfosporosinus meridiei DSM13257T, and Desulfosporosinus acidiphilus DSM22704T.</title>
        <authorList>
            <person name="Pester M."/>
            <person name="Brambilla E."/>
            <person name="Alazard D."/>
            <person name="Rattei T."/>
            <person name="Weinmaier T."/>
            <person name="Han J."/>
            <person name="Lucas S."/>
            <person name="Lapidus A."/>
            <person name="Cheng J.F."/>
            <person name="Goodwin L."/>
            <person name="Pitluck S."/>
            <person name="Peters L."/>
            <person name="Ovchinnikova G."/>
            <person name="Teshima H."/>
            <person name="Detter J.C."/>
            <person name="Han C.S."/>
            <person name="Tapia R."/>
            <person name="Land M.L."/>
            <person name="Hauser L."/>
            <person name="Kyrpides N.C."/>
            <person name="Ivanova N.N."/>
            <person name="Pagani I."/>
            <person name="Huntmann M."/>
            <person name="Wei C.L."/>
            <person name="Davenport K.W."/>
            <person name="Daligault H."/>
            <person name="Chain P.S."/>
            <person name="Chen A."/>
            <person name="Mavromatis K."/>
            <person name="Markowitz V."/>
            <person name="Szeto E."/>
            <person name="Mikhailova N."/>
            <person name="Pati A."/>
            <person name="Wagner M."/>
            <person name="Woyke T."/>
            <person name="Ollivier B."/>
            <person name="Klenk H.P."/>
            <person name="Spring S."/>
            <person name="Loy A."/>
        </authorList>
    </citation>
    <scope>NUCLEOTIDE SEQUENCE [LARGE SCALE GENOMIC DNA]</scope>
    <source>
        <strain evidence="4">ATCC 19365 / DSM 765 / NCIMB 8382 / VKM B-1628</strain>
    </source>
</reference>
<reference evidence="4" key="1">
    <citation type="submission" date="2011-11" db="EMBL/GenBank/DDBJ databases">
        <title>Complete sequence of Desulfosporosinus orientis DSM 765.</title>
        <authorList>
            <person name="Lucas S."/>
            <person name="Han J."/>
            <person name="Lapidus A."/>
            <person name="Cheng J.-F."/>
            <person name="Goodwin L."/>
            <person name="Pitluck S."/>
            <person name="Peters L."/>
            <person name="Ovchinnikova G."/>
            <person name="Teshima H."/>
            <person name="Detter J.C."/>
            <person name="Han C."/>
            <person name="Tapia R."/>
            <person name="Land M."/>
            <person name="Hauser L."/>
            <person name="Kyrpides N."/>
            <person name="Ivanova N."/>
            <person name="Pagani I."/>
            <person name="Pester M."/>
            <person name="Spring S."/>
            <person name="Ollivier B."/>
            <person name="Rattei T."/>
            <person name="Klenk H.-P."/>
            <person name="Wagner M."/>
            <person name="Loy A."/>
            <person name="Woyke T."/>
        </authorList>
    </citation>
    <scope>NUCLEOTIDE SEQUENCE [LARGE SCALE GENOMIC DNA]</scope>
    <source>
        <strain evidence="4">ATCC 19365 / DSM 765 / NCIMB 8382 / VKM B-1628</strain>
    </source>
</reference>
<feature type="transmembrane region" description="Helical" evidence="1">
    <location>
        <begin position="229"/>
        <end position="246"/>
    </location>
</feature>
<dbReference type="Pfam" id="PF01569">
    <property type="entry name" value="PAP2"/>
    <property type="match status" value="1"/>
</dbReference>
<feature type="transmembrane region" description="Helical" evidence="1">
    <location>
        <begin position="199"/>
        <end position="217"/>
    </location>
</feature>
<dbReference type="InterPro" id="IPR000326">
    <property type="entry name" value="PAP2/HPO"/>
</dbReference>
<dbReference type="Gene3D" id="1.20.144.10">
    <property type="entry name" value="Phosphatidic acid phosphatase type 2/haloperoxidase"/>
    <property type="match status" value="2"/>
</dbReference>
<evidence type="ECO:0000313" key="4">
    <source>
        <dbReference type="Proteomes" id="UP000006346"/>
    </source>
</evidence>
<sequence length="301" mass="34342">MEYMLAMLRWIQTMRNPLLDHFFIGVTILGEEYFAIAVICLILWCVNKKAGYRIGFAYISSWILNFSLKEIIHLPRPFELDKRIIPLRPETATGYSFPSGHTQSLTSLVTAVMLALKKKWMYLPGILLIFLIAGSRLYLGVHTLLDVTGGALLGISWIFAANIIFDYAESTGRKAVFLIITVPMLVGMVFILTNEYYKIAGTFTGLMLGYFLDSFYIKYQVQGNIRQRFVNYILGIAVLLLIKTLVKKVLGDSLPADFLRYFLIGTWITVLAPMLFNKMWRKGSKYTQRSEQSGHTKTPPF</sequence>
<keyword evidence="1" id="KW-0472">Membrane</keyword>
<dbReference type="KEGG" id="dor:Desor_5093"/>
<dbReference type="HOGENOM" id="CLU_068892_1_1_9"/>
<dbReference type="eggNOG" id="COG0671">
    <property type="taxonomic scope" value="Bacteria"/>
</dbReference>
<proteinExistence type="predicted"/>
<feature type="transmembrane region" description="Helical" evidence="1">
    <location>
        <begin position="21"/>
        <end position="44"/>
    </location>
</feature>
<evidence type="ECO:0000256" key="1">
    <source>
        <dbReference type="SAM" id="Phobius"/>
    </source>
</evidence>
<feature type="transmembrane region" description="Helical" evidence="1">
    <location>
        <begin position="151"/>
        <end position="168"/>
    </location>
</feature>
<evidence type="ECO:0000259" key="2">
    <source>
        <dbReference type="SMART" id="SM00014"/>
    </source>
</evidence>
<gene>
    <name evidence="3" type="ordered locus">Desor_5093</name>
</gene>
<dbReference type="STRING" id="768706.Desor_5093"/>
<dbReference type="PATRIC" id="fig|768706.3.peg.5187"/>
<organism evidence="3 4">
    <name type="scientific">Desulfosporosinus orientis (strain ATCC 19365 / DSM 765 / NCIMB 8382 / VKM B-1628 / Singapore I)</name>
    <name type="common">Desulfotomaculum orientis</name>
    <dbReference type="NCBI Taxonomy" id="768706"/>
    <lineage>
        <taxon>Bacteria</taxon>
        <taxon>Bacillati</taxon>
        <taxon>Bacillota</taxon>
        <taxon>Clostridia</taxon>
        <taxon>Eubacteriales</taxon>
        <taxon>Desulfitobacteriaceae</taxon>
        <taxon>Desulfosporosinus</taxon>
    </lineage>
</organism>
<dbReference type="Proteomes" id="UP000006346">
    <property type="component" value="Chromosome"/>
</dbReference>
<dbReference type="InterPro" id="IPR036938">
    <property type="entry name" value="PAP2/HPO_sf"/>
</dbReference>
<keyword evidence="1" id="KW-0812">Transmembrane</keyword>
<dbReference type="EMBL" id="CP003108">
    <property type="protein sequence ID" value="AET70484.1"/>
    <property type="molecule type" value="Genomic_DNA"/>
</dbReference>
<keyword evidence="4" id="KW-1185">Reference proteome</keyword>
<dbReference type="GO" id="GO:0042392">
    <property type="term" value="F:sphingosine-1-phosphate phosphatase activity"/>
    <property type="evidence" value="ECO:0007669"/>
    <property type="project" value="TreeGrafter"/>
</dbReference>
<evidence type="ECO:0000313" key="3">
    <source>
        <dbReference type="EMBL" id="AET70484.1"/>
    </source>
</evidence>
<name>G7WJP7_DESOD</name>
<feature type="transmembrane region" description="Helical" evidence="1">
    <location>
        <begin position="175"/>
        <end position="193"/>
    </location>
</feature>
<feature type="transmembrane region" description="Helical" evidence="1">
    <location>
        <begin position="258"/>
        <end position="276"/>
    </location>
</feature>
<feature type="transmembrane region" description="Helical" evidence="1">
    <location>
        <begin position="120"/>
        <end position="139"/>
    </location>
</feature>
<keyword evidence="1" id="KW-1133">Transmembrane helix</keyword>
<dbReference type="PANTHER" id="PTHR14969:SF13">
    <property type="entry name" value="AT30094P"/>
    <property type="match status" value="1"/>
</dbReference>
<feature type="domain" description="Phosphatidic acid phosphatase type 2/haloperoxidase" evidence="2">
    <location>
        <begin position="50"/>
        <end position="162"/>
    </location>
</feature>
<accession>G7WJP7</accession>
<dbReference type="SMART" id="SM00014">
    <property type="entry name" value="acidPPc"/>
    <property type="match status" value="1"/>
</dbReference>
<protein>
    <submittedName>
        <fullName evidence="3">Membrane-associated phospholipid phosphatase</fullName>
    </submittedName>
</protein>
<dbReference type="PANTHER" id="PTHR14969">
    <property type="entry name" value="SPHINGOSINE-1-PHOSPHATE PHOSPHOHYDROLASE"/>
    <property type="match status" value="1"/>
</dbReference>
<dbReference type="AlphaFoldDB" id="G7WJP7"/>